<keyword evidence="7 9" id="KW-0811">Translocation</keyword>
<feature type="transmembrane region" description="Helical" evidence="9">
    <location>
        <begin position="144"/>
        <end position="162"/>
    </location>
</feature>
<organism evidence="12 13">
    <name type="scientific">Gemmatimonas groenlandica</name>
    <dbReference type="NCBI Taxonomy" id="2732249"/>
    <lineage>
        <taxon>Bacteria</taxon>
        <taxon>Pseudomonadati</taxon>
        <taxon>Gemmatimonadota</taxon>
        <taxon>Gemmatimonadia</taxon>
        <taxon>Gemmatimonadales</taxon>
        <taxon>Gemmatimonadaceae</taxon>
        <taxon>Gemmatimonas</taxon>
    </lineage>
</organism>
<dbReference type="InterPro" id="IPR048634">
    <property type="entry name" value="SecD_SecF_C"/>
</dbReference>
<dbReference type="KEGG" id="ggr:HKW67_06280"/>
<dbReference type="InterPro" id="IPR022645">
    <property type="entry name" value="SecD/SecF_bac"/>
</dbReference>
<gene>
    <name evidence="9 12" type="primary">secF</name>
    <name evidence="12" type="ORF">HKW67_06280</name>
</gene>
<feature type="transmembrane region" description="Helical" evidence="9">
    <location>
        <begin position="21"/>
        <end position="44"/>
    </location>
</feature>
<keyword evidence="13" id="KW-1185">Reference proteome</keyword>
<dbReference type="RefSeq" id="WP_171224566.1">
    <property type="nucleotide sequence ID" value="NZ_CP053085.1"/>
</dbReference>
<dbReference type="Pfam" id="PF07549">
    <property type="entry name" value="Sec_GG"/>
    <property type="match status" value="1"/>
</dbReference>
<feature type="transmembrane region" description="Helical" evidence="9">
    <location>
        <begin position="249"/>
        <end position="267"/>
    </location>
</feature>
<evidence type="ECO:0000313" key="13">
    <source>
        <dbReference type="Proteomes" id="UP000500938"/>
    </source>
</evidence>
<proteinExistence type="inferred from homology"/>
<name>A0A6M4INR8_9BACT</name>
<dbReference type="InterPro" id="IPR022646">
    <property type="entry name" value="SecD/SecF_CS"/>
</dbReference>
<evidence type="ECO:0000256" key="1">
    <source>
        <dbReference type="ARBA" id="ARBA00004651"/>
    </source>
</evidence>
<dbReference type="Gene3D" id="1.20.1640.10">
    <property type="entry name" value="Multidrug efflux transporter AcrB transmembrane domain"/>
    <property type="match status" value="1"/>
</dbReference>
<dbReference type="InterPro" id="IPR005665">
    <property type="entry name" value="SecF_bac"/>
</dbReference>
<keyword evidence="6 9" id="KW-1133">Transmembrane helix</keyword>
<feature type="region of interest" description="Disordered" evidence="10">
    <location>
        <begin position="306"/>
        <end position="336"/>
    </location>
</feature>
<dbReference type="Pfam" id="PF02355">
    <property type="entry name" value="SecD_SecF_C"/>
    <property type="match status" value="1"/>
</dbReference>
<dbReference type="InterPro" id="IPR022813">
    <property type="entry name" value="SecD/SecF_arch_bac"/>
</dbReference>
<dbReference type="HAMAP" id="MF_01464_B">
    <property type="entry name" value="SecF_B"/>
    <property type="match status" value="1"/>
</dbReference>
<comment type="subunit">
    <text evidence="9">Forms a complex with SecD. Part of the essential Sec protein translocation apparatus which comprises SecA, SecYEG and auxiliary proteins SecDF. Other proteins may also be involved.</text>
</comment>
<comment type="function">
    <text evidence="9">Part of the Sec protein translocase complex. Interacts with the SecYEG preprotein conducting channel. SecDF uses the proton motive force (PMF) to complete protein translocation after the ATP-dependent function of SecA.</text>
</comment>
<reference evidence="12 13" key="1">
    <citation type="submission" date="2020-05" db="EMBL/GenBank/DDBJ databases">
        <title>Complete genome sequence of Gemmatimonas greenlandica TET16.</title>
        <authorList>
            <person name="Zeng Y."/>
        </authorList>
    </citation>
    <scope>NUCLEOTIDE SEQUENCE [LARGE SCALE GENOMIC DNA]</scope>
    <source>
        <strain evidence="12 13">TET16</strain>
    </source>
</reference>
<comment type="similarity">
    <text evidence="9">Belongs to the SecD/SecF family. SecF subfamily.</text>
</comment>
<keyword evidence="8 9" id="KW-0472">Membrane</keyword>
<sequence>MLRIFHNTKFEFVKHWRMAAGLTIAFIVAGLVTFGITGGVNYGIEFTGGTLMQVQFKQAPDVAVVRSTLDKAGITGSEIQQYGTNTEYTIRARDEKQVEAQAAGAEGISKSIASALDQQFGAGNVTIVRTEAVGPKVGSELRSGAFTAMIIASLFTLIYLAIRFDWRFGAAAVLSTAHDILVTFAFIKMFNIEVSLTVVAAILTLLGYSANDTIIIFDRVREDLKKRIKGESLAKVLDRAINETLPRSIMTHATTLASTLALLFIAGEVIRPFAMVMAFGVFVATFSSIYVAGPLLLWIESKYPRTSSDSTSRAVNAGNDNSGDTRSRKAERLAAR</sequence>
<dbReference type="Proteomes" id="UP000500938">
    <property type="component" value="Chromosome"/>
</dbReference>
<dbReference type="GO" id="GO:0043952">
    <property type="term" value="P:protein transport by the Sec complex"/>
    <property type="evidence" value="ECO:0007669"/>
    <property type="project" value="UniProtKB-UniRule"/>
</dbReference>
<dbReference type="PANTHER" id="PTHR30081:SF8">
    <property type="entry name" value="PROTEIN TRANSLOCASE SUBUNIT SECF"/>
    <property type="match status" value="1"/>
</dbReference>
<keyword evidence="2 9" id="KW-0813">Transport</keyword>
<keyword evidence="3 9" id="KW-1003">Cell membrane</keyword>
<dbReference type="EMBL" id="CP053085">
    <property type="protein sequence ID" value="QJR35137.1"/>
    <property type="molecule type" value="Genomic_DNA"/>
</dbReference>
<feature type="transmembrane region" description="Helical" evidence="9">
    <location>
        <begin position="273"/>
        <end position="299"/>
    </location>
</feature>
<evidence type="ECO:0000256" key="6">
    <source>
        <dbReference type="ARBA" id="ARBA00022989"/>
    </source>
</evidence>
<feature type="transmembrane region" description="Helical" evidence="9">
    <location>
        <begin position="169"/>
        <end position="190"/>
    </location>
</feature>
<comment type="subcellular location">
    <subcellularLocation>
        <location evidence="1 9">Cell membrane</location>
        <topology evidence="1 9">Multi-pass membrane protein</topology>
    </subcellularLocation>
</comment>
<keyword evidence="4 9" id="KW-0812">Transmembrane</keyword>
<dbReference type="SUPFAM" id="SSF82866">
    <property type="entry name" value="Multidrug efflux transporter AcrB transmembrane domain"/>
    <property type="match status" value="1"/>
</dbReference>
<evidence type="ECO:0000259" key="11">
    <source>
        <dbReference type="Pfam" id="PF02355"/>
    </source>
</evidence>
<evidence type="ECO:0000256" key="2">
    <source>
        <dbReference type="ARBA" id="ARBA00022448"/>
    </source>
</evidence>
<feature type="domain" description="Protein export membrane protein SecD/SecF C-terminal" evidence="11">
    <location>
        <begin position="121"/>
        <end position="301"/>
    </location>
</feature>
<dbReference type="GO" id="GO:0015450">
    <property type="term" value="F:protein-transporting ATPase activity"/>
    <property type="evidence" value="ECO:0007669"/>
    <property type="project" value="InterPro"/>
</dbReference>
<evidence type="ECO:0000256" key="4">
    <source>
        <dbReference type="ARBA" id="ARBA00022692"/>
    </source>
</evidence>
<accession>A0A6M4INR8</accession>
<evidence type="ECO:0000256" key="9">
    <source>
        <dbReference type="HAMAP-Rule" id="MF_01464"/>
    </source>
</evidence>
<dbReference type="GO" id="GO:0005886">
    <property type="term" value="C:plasma membrane"/>
    <property type="evidence" value="ECO:0007669"/>
    <property type="project" value="UniProtKB-SubCell"/>
</dbReference>
<dbReference type="GO" id="GO:0006605">
    <property type="term" value="P:protein targeting"/>
    <property type="evidence" value="ECO:0007669"/>
    <property type="project" value="UniProtKB-UniRule"/>
</dbReference>
<protein>
    <recommendedName>
        <fullName evidence="9">Protein-export membrane protein SecF</fullName>
    </recommendedName>
</protein>
<feature type="transmembrane region" description="Helical" evidence="9">
    <location>
        <begin position="196"/>
        <end position="217"/>
    </location>
</feature>
<dbReference type="PRINTS" id="PR01755">
    <property type="entry name" value="SECFTRNLCASE"/>
</dbReference>
<feature type="compositionally biased region" description="Polar residues" evidence="10">
    <location>
        <begin position="306"/>
        <end position="322"/>
    </location>
</feature>
<evidence type="ECO:0000256" key="7">
    <source>
        <dbReference type="ARBA" id="ARBA00023010"/>
    </source>
</evidence>
<keyword evidence="5 9" id="KW-0653">Protein transport</keyword>
<evidence type="ECO:0000313" key="12">
    <source>
        <dbReference type="EMBL" id="QJR35137.1"/>
    </source>
</evidence>
<dbReference type="PANTHER" id="PTHR30081">
    <property type="entry name" value="PROTEIN-EXPORT MEMBRANE PROTEIN SEC"/>
    <property type="match status" value="1"/>
</dbReference>
<dbReference type="NCBIfam" id="TIGR00966">
    <property type="entry name" value="transloc_SecF"/>
    <property type="match status" value="1"/>
</dbReference>
<evidence type="ECO:0000256" key="8">
    <source>
        <dbReference type="ARBA" id="ARBA00023136"/>
    </source>
</evidence>
<dbReference type="AlphaFoldDB" id="A0A6M4INR8"/>
<dbReference type="GO" id="GO:0065002">
    <property type="term" value="P:intracellular protein transmembrane transport"/>
    <property type="evidence" value="ECO:0007669"/>
    <property type="project" value="UniProtKB-UniRule"/>
</dbReference>
<evidence type="ECO:0000256" key="5">
    <source>
        <dbReference type="ARBA" id="ARBA00022927"/>
    </source>
</evidence>
<evidence type="ECO:0000256" key="10">
    <source>
        <dbReference type="SAM" id="MobiDB-lite"/>
    </source>
</evidence>
<evidence type="ECO:0000256" key="3">
    <source>
        <dbReference type="ARBA" id="ARBA00022475"/>
    </source>
</evidence>
<dbReference type="NCBIfam" id="TIGR00916">
    <property type="entry name" value="2A0604s01"/>
    <property type="match status" value="1"/>
</dbReference>
<dbReference type="InterPro" id="IPR055344">
    <property type="entry name" value="SecD_SecF_C_bact"/>
</dbReference>
<feature type="compositionally biased region" description="Basic and acidic residues" evidence="10">
    <location>
        <begin position="323"/>
        <end position="336"/>
    </location>
</feature>